<dbReference type="GO" id="GO:0016491">
    <property type="term" value="F:oxidoreductase activity"/>
    <property type="evidence" value="ECO:0007669"/>
    <property type="project" value="UniProtKB-KW"/>
</dbReference>
<dbReference type="AlphaFoldDB" id="A0A0B2SQ71"/>
<evidence type="ECO:0000256" key="3">
    <source>
        <dbReference type="ARBA" id="ARBA00023002"/>
    </source>
</evidence>
<reference evidence="4" key="1">
    <citation type="submission" date="2014-07" db="EMBL/GenBank/DDBJ databases">
        <title>Identification of a novel salt tolerance gene in wild soybean by whole-genome sequencing.</title>
        <authorList>
            <person name="Lam H.-M."/>
            <person name="Qi X."/>
            <person name="Li M.-W."/>
            <person name="Liu X."/>
            <person name="Xie M."/>
            <person name="Ni M."/>
            <person name="Xu X."/>
        </authorList>
    </citation>
    <scope>NUCLEOTIDE SEQUENCE [LARGE SCALE GENOMIC DNA]</scope>
    <source>
        <tissue evidence="4">Root</tissue>
    </source>
</reference>
<dbReference type="EMBL" id="KN640978">
    <property type="protein sequence ID" value="KHN46684.1"/>
    <property type="molecule type" value="Genomic_DNA"/>
</dbReference>
<keyword evidence="3" id="KW-0560">Oxidoreductase</keyword>
<proteinExistence type="inferred from homology"/>
<dbReference type="Gene3D" id="3.40.50.720">
    <property type="entry name" value="NAD(P)-binding Rossmann-like Domain"/>
    <property type="match status" value="1"/>
</dbReference>
<comment type="similarity">
    <text evidence="1">Belongs to the short-chain dehydrogenases/reductases (SDR) family.</text>
</comment>
<name>A0A0B2SQ71_GLYSO</name>
<dbReference type="Proteomes" id="UP000053555">
    <property type="component" value="Unassembled WGS sequence"/>
</dbReference>
<keyword evidence="2" id="KW-0521">NADP</keyword>
<gene>
    <name evidence="4" type="ORF">glysoja_045160</name>
</gene>
<evidence type="ECO:0000313" key="4">
    <source>
        <dbReference type="EMBL" id="KHN46684.1"/>
    </source>
</evidence>
<protein>
    <submittedName>
        <fullName evidence="4">(+)-neomenthol dehydrogenase</fullName>
    </submittedName>
</protein>
<organism evidence="4">
    <name type="scientific">Glycine soja</name>
    <name type="common">Wild soybean</name>
    <dbReference type="NCBI Taxonomy" id="3848"/>
    <lineage>
        <taxon>Eukaryota</taxon>
        <taxon>Viridiplantae</taxon>
        <taxon>Streptophyta</taxon>
        <taxon>Embryophyta</taxon>
        <taxon>Tracheophyta</taxon>
        <taxon>Spermatophyta</taxon>
        <taxon>Magnoliopsida</taxon>
        <taxon>eudicotyledons</taxon>
        <taxon>Gunneridae</taxon>
        <taxon>Pentapetalae</taxon>
        <taxon>rosids</taxon>
        <taxon>fabids</taxon>
        <taxon>Fabales</taxon>
        <taxon>Fabaceae</taxon>
        <taxon>Papilionoideae</taxon>
        <taxon>50 kb inversion clade</taxon>
        <taxon>NPAAA clade</taxon>
        <taxon>indigoferoid/millettioid clade</taxon>
        <taxon>Phaseoleae</taxon>
        <taxon>Glycine</taxon>
        <taxon>Glycine subgen. Soja</taxon>
    </lineage>
</organism>
<evidence type="ECO:0000256" key="2">
    <source>
        <dbReference type="ARBA" id="ARBA00022857"/>
    </source>
</evidence>
<dbReference type="GO" id="GO:0016020">
    <property type="term" value="C:membrane"/>
    <property type="evidence" value="ECO:0007669"/>
    <property type="project" value="TreeGrafter"/>
</dbReference>
<sequence length="74" mass="8250">MYYIKSCWAYTRILAKKYPSFYINVVPPGHVKKDINDNSGMLAPNEGAKAIVRLALLPDGGPSGLLELKKNHFD</sequence>
<dbReference type="PANTHER" id="PTHR43490">
    <property type="entry name" value="(+)-NEOMENTHOL DEHYDROGENASE"/>
    <property type="match status" value="1"/>
</dbReference>
<accession>A0A0B2SQ71</accession>
<dbReference type="PANTHER" id="PTHR43490:SF98">
    <property type="entry name" value="OS02G0640600 PROTEIN"/>
    <property type="match status" value="1"/>
</dbReference>
<evidence type="ECO:0000256" key="1">
    <source>
        <dbReference type="ARBA" id="ARBA00006484"/>
    </source>
</evidence>